<evidence type="ECO:0000256" key="1">
    <source>
        <dbReference type="SAM" id="MobiDB-lite"/>
    </source>
</evidence>
<keyword evidence="2" id="KW-0472">Membrane</keyword>
<keyword evidence="4" id="KW-1185">Reference proteome</keyword>
<organism evidence="3 4">
    <name type="scientific">Colletotrichum destructivum</name>
    <dbReference type="NCBI Taxonomy" id="34406"/>
    <lineage>
        <taxon>Eukaryota</taxon>
        <taxon>Fungi</taxon>
        <taxon>Dikarya</taxon>
        <taxon>Ascomycota</taxon>
        <taxon>Pezizomycotina</taxon>
        <taxon>Sordariomycetes</taxon>
        <taxon>Hypocreomycetidae</taxon>
        <taxon>Glomerellales</taxon>
        <taxon>Glomerellaceae</taxon>
        <taxon>Colletotrichum</taxon>
        <taxon>Colletotrichum destructivum species complex</taxon>
    </lineage>
</organism>
<feature type="compositionally biased region" description="Low complexity" evidence="1">
    <location>
        <begin position="86"/>
        <end position="98"/>
    </location>
</feature>
<proteinExistence type="predicted"/>
<keyword evidence="2" id="KW-0812">Transmembrane</keyword>
<gene>
    <name evidence="3" type="ORF">CDEST_08232</name>
</gene>
<dbReference type="GeneID" id="87944735"/>
<feature type="region of interest" description="Disordered" evidence="1">
    <location>
        <begin position="1"/>
        <end position="112"/>
    </location>
</feature>
<feature type="compositionally biased region" description="Basic and acidic residues" evidence="1">
    <location>
        <begin position="36"/>
        <end position="45"/>
    </location>
</feature>
<dbReference type="Proteomes" id="UP001322277">
    <property type="component" value="Chromosome 5"/>
</dbReference>
<dbReference type="KEGG" id="cdet:87944735"/>
<accession>A0AAX4IJM1</accession>
<feature type="compositionally biased region" description="Basic and acidic residues" evidence="1">
    <location>
        <begin position="60"/>
        <end position="73"/>
    </location>
</feature>
<name>A0AAX4IJM1_9PEZI</name>
<reference evidence="4" key="1">
    <citation type="journal article" date="2023" name="bioRxiv">
        <title>Complete genome of the Medicago anthracnose fungus, Colletotrichum destructivum, reveals a mini-chromosome-like region within a core chromosome.</title>
        <authorList>
            <person name="Lapalu N."/>
            <person name="Simon A."/>
            <person name="Lu A."/>
            <person name="Plaumann P.-L."/>
            <person name="Amselem J."/>
            <person name="Pigne S."/>
            <person name="Auger A."/>
            <person name="Koch C."/>
            <person name="Dallery J.-F."/>
            <person name="O'Connell R.J."/>
        </authorList>
    </citation>
    <scope>NUCLEOTIDE SEQUENCE [LARGE SCALE GENOMIC DNA]</scope>
    <source>
        <strain evidence="4">CBS 520.97</strain>
    </source>
</reference>
<feature type="transmembrane region" description="Helical" evidence="2">
    <location>
        <begin position="353"/>
        <end position="373"/>
    </location>
</feature>
<evidence type="ECO:0000256" key="2">
    <source>
        <dbReference type="SAM" id="Phobius"/>
    </source>
</evidence>
<protein>
    <submittedName>
        <fullName evidence="3">Uncharacterized protein</fullName>
    </submittedName>
</protein>
<evidence type="ECO:0000313" key="4">
    <source>
        <dbReference type="Proteomes" id="UP001322277"/>
    </source>
</evidence>
<keyword evidence="2" id="KW-1133">Transmembrane helix</keyword>
<evidence type="ECO:0000313" key="3">
    <source>
        <dbReference type="EMBL" id="WQF83218.1"/>
    </source>
</evidence>
<sequence length="398" mass="43131">MPSLSLLRRSTKHDQQRPISPQKQQQQHNQLSQLSPRHEDGREAGPQEQQPGSSGTGGTGERERERKFSKRDLFGGLLNRSKGRGSSSASTPASSTKSGRGTGAESPTKFPVSPKFPPSVVVYLQYVPFPPSCFYVSMFSVCTFGTTHTPGSPSINLPHPPFVPFPQTRSGPAGVSQHPIPWTVPRTPYFDTGQQLLRRMGIYLGTLRTSFTPLGWEDLWVPARADGLGDGPRPSLSQAVSPLSLGSSVRLWTSQSLEATAVSQSGCSTTSSPPLSPPCHSPAIILSGPSMGAASGHFDLPMLPSLALTVPLPPARNMLAICLAVTSNSHTQSHLPLPSSSSLFLSSFCKAQYFLFIFLLYLPASHFVLYWLLRASSNQSRQRTSLVYTNVYTKKGIR</sequence>
<dbReference type="AlphaFoldDB" id="A0AAX4IJM1"/>
<feature type="compositionally biased region" description="Low complexity" evidence="1">
    <location>
        <begin position="17"/>
        <end position="35"/>
    </location>
</feature>
<dbReference type="EMBL" id="CP137309">
    <property type="protein sequence ID" value="WQF83218.1"/>
    <property type="molecule type" value="Genomic_DNA"/>
</dbReference>
<dbReference type="RefSeq" id="XP_062780442.1">
    <property type="nucleotide sequence ID" value="XM_062924391.1"/>
</dbReference>